<reference evidence="2 3" key="1">
    <citation type="submission" date="2020-08" db="EMBL/GenBank/DDBJ databases">
        <title>Genomic Encyclopedia of Type Strains, Phase IV (KMG-IV): sequencing the most valuable type-strain genomes for metagenomic binning, comparative biology and taxonomic classification.</title>
        <authorList>
            <person name="Goeker M."/>
        </authorList>
    </citation>
    <scope>NUCLEOTIDE SEQUENCE [LARGE SCALE GENOMIC DNA]</scope>
    <source>
        <strain evidence="2 3">DSM 102189</strain>
    </source>
</reference>
<keyword evidence="3" id="KW-1185">Reference proteome</keyword>
<dbReference type="PANTHER" id="PTHR43252:SF7">
    <property type="entry name" value="TRANSCRIPTIONAL REGULATOR YQJI"/>
    <property type="match status" value="1"/>
</dbReference>
<dbReference type="GO" id="GO:0003677">
    <property type="term" value="F:DNA binding"/>
    <property type="evidence" value="ECO:0007669"/>
    <property type="project" value="UniProtKB-KW"/>
</dbReference>
<gene>
    <name evidence="2" type="ORF">FHS79_002748</name>
</gene>
<dbReference type="InterPro" id="IPR036390">
    <property type="entry name" value="WH_DNA-bd_sf"/>
</dbReference>
<protein>
    <submittedName>
        <fullName evidence="2">DNA-binding PadR family transcriptional regulator</fullName>
    </submittedName>
</protein>
<dbReference type="InterPro" id="IPR005149">
    <property type="entry name" value="Tscrpt_reg_PadR_N"/>
</dbReference>
<evidence type="ECO:0000313" key="3">
    <source>
        <dbReference type="Proteomes" id="UP000538147"/>
    </source>
</evidence>
<evidence type="ECO:0000313" key="2">
    <source>
        <dbReference type="EMBL" id="MBB6228558.1"/>
    </source>
</evidence>
<comment type="caution">
    <text evidence="2">The sequence shown here is derived from an EMBL/GenBank/DDBJ whole genome shotgun (WGS) entry which is preliminary data.</text>
</comment>
<dbReference type="PANTHER" id="PTHR43252">
    <property type="entry name" value="TRANSCRIPTIONAL REGULATOR YQJI"/>
    <property type="match status" value="1"/>
</dbReference>
<dbReference type="AlphaFoldDB" id="A0A841LHW4"/>
<dbReference type="SUPFAM" id="SSF46785">
    <property type="entry name" value="Winged helix' DNA-binding domain"/>
    <property type="match status" value="1"/>
</dbReference>
<dbReference type="RefSeq" id="WP_184201085.1">
    <property type="nucleotide sequence ID" value="NZ_BMOX01000021.1"/>
</dbReference>
<dbReference type="Gene3D" id="1.10.10.10">
    <property type="entry name" value="Winged helix-like DNA-binding domain superfamily/Winged helix DNA-binding domain"/>
    <property type="match status" value="1"/>
</dbReference>
<dbReference type="InterPro" id="IPR036388">
    <property type="entry name" value="WH-like_DNA-bd_sf"/>
</dbReference>
<name>A0A841LHW4_9SPHN</name>
<organism evidence="2 3">
    <name type="scientific">Polymorphobacter multimanifer</name>
    <dbReference type="NCBI Taxonomy" id="1070431"/>
    <lineage>
        <taxon>Bacteria</taxon>
        <taxon>Pseudomonadati</taxon>
        <taxon>Pseudomonadota</taxon>
        <taxon>Alphaproteobacteria</taxon>
        <taxon>Sphingomonadales</taxon>
        <taxon>Sphingosinicellaceae</taxon>
        <taxon>Polymorphobacter</taxon>
    </lineage>
</organism>
<dbReference type="Pfam" id="PF03551">
    <property type="entry name" value="PadR"/>
    <property type="match status" value="1"/>
</dbReference>
<dbReference type="Proteomes" id="UP000538147">
    <property type="component" value="Unassembled WGS sequence"/>
</dbReference>
<proteinExistence type="predicted"/>
<sequence length="187" mass="20347">MTFRHGGHRGGGWQAFATRMADKFEEEGLFERGVRFRGRVLDSNGLRLVLLSRIAESPAHGYELIKAIEEMTGGAYAPSAGMVYPLLTLLADQGLVEEQADASRKRYAITESGRTALTEEAEPLAAALDRLERVGHRAARAGASPVRRAMKNVEAALAARMGSETDRDLQLKAAAVLDEAAQKIERL</sequence>
<accession>A0A841LHW4</accession>
<evidence type="ECO:0000259" key="1">
    <source>
        <dbReference type="Pfam" id="PF03551"/>
    </source>
</evidence>
<feature type="domain" description="Transcription regulator PadR N-terminal" evidence="1">
    <location>
        <begin position="50"/>
        <end position="119"/>
    </location>
</feature>
<keyword evidence="2" id="KW-0238">DNA-binding</keyword>
<dbReference type="EMBL" id="JACIIV010000020">
    <property type="protein sequence ID" value="MBB6228558.1"/>
    <property type="molecule type" value="Genomic_DNA"/>
</dbReference>